<dbReference type="AlphaFoldDB" id="A0A3B0YBP7"/>
<keyword evidence="7" id="KW-0808">Transferase</keyword>
<organism evidence="7">
    <name type="scientific">hydrothermal vent metagenome</name>
    <dbReference type="NCBI Taxonomy" id="652676"/>
    <lineage>
        <taxon>unclassified sequences</taxon>
        <taxon>metagenomes</taxon>
        <taxon>ecological metagenomes</taxon>
    </lineage>
</organism>
<dbReference type="Pfam" id="PF00155">
    <property type="entry name" value="Aminotran_1_2"/>
    <property type="match status" value="1"/>
</dbReference>
<dbReference type="PANTHER" id="PTHR46577">
    <property type="entry name" value="HTH-TYPE TRANSCRIPTIONAL REGULATORY PROTEIN GABR"/>
    <property type="match status" value="1"/>
</dbReference>
<dbReference type="InterPro" id="IPR051446">
    <property type="entry name" value="HTH_trans_reg/aminotransferase"/>
</dbReference>
<dbReference type="InterPro" id="IPR036388">
    <property type="entry name" value="WH-like_DNA-bd_sf"/>
</dbReference>
<dbReference type="EMBL" id="UOFL01000146">
    <property type="protein sequence ID" value="VAW78275.1"/>
    <property type="molecule type" value="Genomic_DNA"/>
</dbReference>
<dbReference type="GO" id="GO:0003700">
    <property type="term" value="F:DNA-binding transcription factor activity"/>
    <property type="evidence" value="ECO:0007669"/>
    <property type="project" value="InterPro"/>
</dbReference>
<dbReference type="InterPro" id="IPR015424">
    <property type="entry name" value="PyrdxlP-dep_Trfase"/>
</dbReference>
<dbReference type="Gene3D" id="1.10.10.10">
    <property type="entry name" value="Winged helix-like DNA-binding domain superfamily/Winged helix DNA-binding domain"/>
    <property type="match status" value="1"/>
</dbReference>
<dbReference type="SMART" id="SM00345">
    <property type="entry name" value="HTH_GNTR"/>
    <property type="match status" value="1"/>
</dbReference>
<evidence type="ECO:0000256" key="5">
    <source>
        <dbReference type="ARBA" id="ARBA00023163"/>
    </source>
</evidence>
<dbReference type="SUPFAM" id="SSF46785">
    <property type="entry name" value="Winged helix' DNA-binding domain"/>
    <property type="match status" value="1"/>
</dbReference>
<evidence type="ECO:0000259" key="6">
    <source>
        <dbReference type="PROSITE" id="PS50949"/>
    </source>
</evidence>
<evidence type="ECO:0000256" key="1">
    <source>
        <dbReference type="ARBA" id="ARBA00005384"/>
    </source>
</evidence>
<dbReference type="PROSITE" id="PS50949">
    <property type="entry name" value="HTH_GNTR"/>
    <property type="match status" value="1"/>
</dbReference>
<dbReference type="GO" id="GO:0030170">
    <property type="term" value="F:pyridoxal phosphate binding"/>
    <property type="evidence" value="ECO:0007669"/>
    <property type="project" value="InterPro"/>
</dbReference>
<keyword evidence="7" id="KW-0032">Aminotransferase</keyword>
<dbReference type="InterPro" id="IPR015422">
    <property type="entry name" value="PyrdxlP-dep_Trfase_small"/>
</dbReference>
<comment type="similarity">
    <text evidence="1">In the C-terminal section; belongs to the class-I pyridoxal-phosphate-dependent aminotransferase family.</text>
</comment>
<dbReference type="CDD" id="cd00609">
    <property type="entry name" value="AAT_like"/>
    <property type="match status" value="1"/>
</dbReference>
<evidence type="ECO:0000256" key="4">
    <source>
        <dbReference type="ARBA" id="ARBA00023125"/>
    </source>
</evidence>
<feature type="domain" description="HTH gntR-type" evidence="6">
    <location>
        <begin position="1"/>
        <end position="68"/>
    </location>
</feature>
<dbReference type="PANTHER" id="PTHR46577:SF2">
    <property type="entry name" value="TRANSCRIPTIONAL REGULATORY PROTEIN"/>
    <property type="match status" value="1"/>
</dbReference>
<dbReference type="Gene3D" id="3.40.640.10">
    <property type="entry name" value="Type I PLP-dependent aspartate aminotransferase-like (Major domain)"/>
    <property type="match status" value="1"/>
</dbReference>
<dbReference type="InterPro" id="IPR036390">
    <property type="entry name" value="WH_DNA-bd_sf"/>
</dbReference>
<accession>A0A3B0YBP7</accession>
<dbReference type="InterPro" id="IPR015421">
    <property type="entry name" value="PyrdxlP-dep_Trfase_major"/>
</dbReference>
<reference evidence="7" key="1">
    <citation type="submission" date="2018-06" db="EMBL/GenBank/DDBJ databases">
        <authorList>
            <person name="Zhirakovskaya E."/>
        </authorList>
    </citation>
    <scope>NUCLEOTIDE SEQUENCE</scope>
</reference>
<keyword evidence="4 7" id="KW-0238">DNA-binding</keyword>
<keyword evidence="3" id="KW-0805">Transcription regulation</keyword>
<proteinExistence type="inferred from homology"/>
<name>A0A3B0YBP7_9ZZZZ</name>
<keyword evidence="2" id="KW-0663">Pyridoxal phosphate</keyword>
<dbReference type="InterPro" id="IPR004839">
    <property type="entry name" value="Aminotransferase_I/II_large"/>
</dbReference>
<dbReference type="InterPro" id="IPR000524">
    <property type="entry name" value="Tscrpt_reg_HTH_GntR"/>
</dbReference>
<evidence type="ECO:0000256" key="3">
    <source>
        <dbReference type="ARBA" id="ARBA00023015"/>
    </source>
</evidence>
<dbReference type="GO" id="GO:0003677">
    <property type="term" value="F:DNA binding"/>
    <property type="evidence" value="ECO:0007669"/>
    <property type="project" value="UniProtKB-KW"/>
</dbReference>
<dbReference type="Gene3D" id="3.90.1150.10">
    <property type="entry name" value="Aspartate Aminotransferase, domain 1"/>
    <property type="match status" value="1"/>
</dbReference>
<protein>
    <submittedName>
        <fullName evidence="7">DNA-binding transcriptional regulator, MocR family / aminotransferase domain</fullName>
    </submittedName>
</protein>
<gene>
    <name evidence="7" type="ORF">MNBD_GAMMA12-1190</name>
</gene>
<dbReference type="SUPFAM" id="SSF53383">
    <property type="entry name" value="PLP-dependent transferases"/>
    <property type="match status" value="1"/>
</dbReference>
<dbReference type="CDD" id="cd07377">
    <property type="entry name" value="WHTH_GntR"/>
    <property type="match status" value="1"/>
</dbReference>
<dbReference type="GO" id="GO:0008483">
    <property type="term" value="F:transaminase activity"/>
    <property type="evidence" value="ECO:0007669"/>
    <property type="project" value="UniProtKB-KW"/>
</dbReference>
<keyword evidence="5" id="KW-0804">Transcription</keyword>
<evidence type="ECO:0000313" key="7">
    <source>
        <dbReference type="EMBL" id="VAW78275.1"/>
    </source>
</evidence>
<evidence type="ECO:0000256" key="2">
    <source>
        <dbReference type="ARBA" id="ARBA00022898"/>
    </source>
</evidence>
<dbReference type="Pfam" id="PF00392">
    <property type="entry name" value="GntR"/>
    <property type="match status" value="1"/>
</dbReference>
<sequence length="474" mass="52414">MLYRQIANEIFAQIKNGQYQQGDKLPGIRKLSLLFGVSISTIIQAQQTLEEQGLIEAKPRSGYYICQQQVVLDAPDISTPDNAPQLVTGQALVLNLIKAANRPKVLQLGAAVPHSEFLPLKQIQQSIQTVIKRHTASPDNDFLDYVFPPGSLTLRQQIAKRMRLARCTCHAKDIVITNGCQEALNIAFRSVASPGGIIAIESPVFYGLLQVIESLGMRALEISTDPHMGISLDALSKAIQQWPIQAVAVVPNFSNPLGYCMPDEKKKALVALLAKNKIPLIEDDVYGDLGFASHFKHTRPRALKSYDKTNSVIYCSSFSKSIAPGLRVGWMIPGKYFAQSEFNKYIANLATPGLPQLAIADFLAKGLYDRYLLRARELYQAQVTRVTQCISHYFPTGTKITQPLGGFVVWVELPKKCHSMSIYKLAMAKNISVAPGPIFSASGKYQHFIRISCAQPWGRRMENGIKILAQLASN</sequence>